<reference evidence="1 2" key="1">
    <citation type="submission" date="2015-12" db="EMBL/GenBank/DDBJ databases">
        <title>Draft Genome Sequence of Olsenella scatoligenes SK9K4T; a Producer of 3-Methylindole- (skatole) and 4-Methylphenol- (p-cresol) Isolated from Pig Feces.</title>
        <authorList>
            <person name="Li X."/>
            <person name="Borg B."/>
            <person name="Canibe N."/>
        </authorList>
    </citation>
    <scope>NUCLEOTIDE SEQUENCE [LARGE SCALE GENOMIC DNA]</scope>
    <source>
        <strain evidence="1 2">SK9K4</strain>
    </source>
</reference>
<dbReference type="STRING" id="1299998.AUL39_08660"/>
<organism evidence="1 2">
    <name type="scientific">Tractidigestivibacter scatoligenes</name>
    <name type="common">Olsenella scatoligenes</name>
    <dbReference type="NCBI Taxonomy" id="1299998"/>
    <lineage>
        <taxon>Bacteria</taxon>
        <taxon>Bacillati</taxon>
        <taxon>Actinomycetota</taxon>
        <taxon>Coriobacteriia</taxon>
        <taxon>Coriobacteriales</taxon>
        <taxon>Atopobiaceae</taxon>
        <taxon>Tractidigestivibacter</taxon>
    </lineage>
</organism>
<sequence>MEWIGIDSQMAADAMMERLDGMHDWYVSGFSYDPLGRAGGTDLSLGRFKTETDSLVVGFRYDSESRDGVYPEFEMMFQEVYQLSFSSNRDPDPIYEATLRKSIQGVWIFADDSGLTDKEMDDERSCLGCFWVRCGAVFWRPLTFPDAEDW</sequence>
<proteinExistence type="predicted"/>
<dbReference type="Proteomes" id="UP000054078">
    <property type="component" value="Unassembled WGS sequence"/>
</dbReference>
<keyword evidence="2" id="KW-1185">Reference proteome</keyword>
<accession>A0A100YU60</accession>
<dbReference type="EMBL" id="LOJF01000011">
    <property type="protein sequence ID" value="KUH57760.1"/>
    <property type="molecule type" value="Genomic_DNA"/>
</dbReference>
<protein>
    <submittedName>
        <fullName evidence="1">Uncharacterized protein</fullName>
    </submittedName>
</protein>
<dbReference type="RefSeq" id="WP_059055386.1">
    <property type="nucleotide sequence ID" value="NZ_LOJF01000011.1"/>
</dbReference>
<name>A0A100YU60_TRASO</name>
<dbReference type="AlphaFoldDB" id="A0A100YU60"/>
<evidence type="ECO:0000313" key="1">
    <source>
        <dbReference type="EMBL" id="KUH57760.1"/>
    </source>
</evidence>
<comment type="caution">
    <text evidence="1">The sequence shown here is derived from an EMBL/GenBank/DDBJ whole genome shotgun (WGS) entry which is preliminary data.</text>
</comment>
<gene>
    <name evidence="1" type="ORF">AUL39_08660</name>
</gene>
<evidence type="ECO:0000313" key="2">
    <source>
        <dbReference type="Proteomes" id="UP000054078"/>
    </source>
</evidence>